<dbReference type="AlphaFoldDB" id="A0A418W661"/>
<gene>
    <name evidence="2" type="ORF">D3876_16420</name>
</gene>
<dbReference type="PANTHER" id="PTHR12558">
    <property type="entry name" value="CELL DIVISION CYCLE 16,23,27"/>
    <property type="match status" value="1"/>
</dbReference>
<keyword evidence="1" id="KW-0802">TPR repeat</keyword>
<evidence type="ECO:0000313" key="3">
    <source>
        <dbReference type="Proteomes" id="UP000286100"/>
    </source>
</evidence>
<dbReference type="PANTHER" id="PTHR12558:SF33">
    <property type="entry name" value="BLL7664 PROTEIN"/>
    <property type="match status" value="1"/>
</dbReference>
<dbReference type="OrthoDB" id="9766710at2"/>
<protein>
    <submittedName>
        <fullName evidence="2">Uncharacterized protein</fullName>
    </submittedName>
</protein>
<feature type="repeat" description="TPR" evidence="1">
    <location>
        <begin position="466"/>
        <end position="499"/>
    </location>
</feature>
<dbReference type="SMART" id="SM00028">
    <property type="entry name" value="TPR"/>
    <property type="match status" value="5"/>
</dbReference>
<dbReference type="InterPro" id="IPR011990">
    <property type="entry name" value="TPR-like_helical_dom_sf"/>
</dbReference>
<evidence type="ECO:0000256" key="1">
    <source>
        <dbReference type="PROSITE-ProRule" id="PRU00339"/>
    </source>
</evidence>
<proteinExistence type="predicted"/>
<dbReference type="Pfam" id="PF13432">
    <property type="entry name" value="TPR_16"/>
    <property type="match status" value="3"/>
</dbReference>
<reference evidence="2 3" key="1">
    <citation type="submission" date="2018-09" db="EMBL/GenBank/DDBJ databases">
        <authorList>
            <person name="Zhu H."/>
        </authorList>
    </citation>
    <scope>NUCLEOTIDE SEQUENCE [LARGE SCALE GENOMIC DNA]</scope>
    <source>
        <strain evidence="2 3">K2R01-6</strain>
    </source>
</reference>
<dbReference type="Gene3D" id="1.25.40.10">
    <property type="entry name" value="Tetratricopeptide repeat domain"/>
    <property type="match status" value="1"/>
</dbReference>
<dbReference type="InterPro" id="IPR019734">
    <property type="entry name" value="TPR_rpt"/>
</dbReference>
<keyword evidence="3" id="KW-1185">Reference proteome</keyword>
<comment type="caution">
    <text evidence="2">The sequence shown here is derived from an EMBL/GenBank/DDBJ whole genome shotgun (WGS) entry which is preliminary data.</text>
</comment>
<dbReference type="PROSITE" id="PS50005">
    <property type="entry name" value="TPR"/>
    <property type="match status" value="3"/>
</dbReference>
<dbReference type="SUPFAM" id="SSF48452">
    <property type="entry name" value="TPR-like"/>
    <property type="match status" value="2"/>
</dbReference>
<dbReference type="Proteomes" id="UP000286100">
    <property type="component" value="Unassembled WGS sequence"/>
</dbReference>
<dbReference type="EMBL" id="QYUM01000004">
    <property type="protein sequence ID" value="RJF85516.1"/>
    <property type="molecule type" value="Genomic_DNA"/>
</dbReference>
<evidence type="ECO:0000313" key="2">
    <source>
        <dbReference type="EMBL" id="RJF85516.1"/>
    </source>
</evidence>
<sequence length="622" mass="66071">MVEEVEAPARCIVGMREGSEASRLYLGRRCNDVTRRLPAQGCHGVCWWRPAVRGCRVGVPHWMFARLFATSKYVVAPALIAAVALSSPAAANRPDAEAMAHYVRARLADNAGEPIAAASGYAALLVADPGDLTMALRTYRGALAAGDSALALDAARILDARGALPPDGRLLLFADALSAGDWTAARSAIAAMEKEEIFAFLTPMLRAWTNFAARDGATIDLLRTRTTSALTSAYKGEQEALLLLAQRKGDEGATSYKALTTIGAGATEVAVRIAVASRLSALGERRAALDLLGGNDATIEAAHALLAKRKKLPGGAATASKGVSLLFARLAEDIGRQDRPTPIALSIARIALQLDPTSDVALLLVAEMIGAKGNPDIALPLLDRINPKGPWTGAARDARVRILVDAGEPQRALETATAATLARGATIGDFTRLGERYAELKRHTEAAAAYDRALAMAEKSEDGAGWALWLLKGSAHYEAGDWPQAKAALTRAAELGPDQAVVLNYLGYAKLEYREDLEEAERLIQRASQLAPQDPAIADSLGWAYFIRGNVPKALEALERAAAAVPDEPTISEHLGDAYWTAGRRIDARYAWTAALVNADGHVAERIRAKLDIGLKPENAAP</sequence>
<name>A0A418W661_9SPHN</name>
<feature type="repeat" description="TPR" evidence="1">
    <location>
        <begin position="535"/>
        <end position="568"/>
    </location>
</feature>
<accession>A0A418W661</accession>
<feature type="repeat" description="TPR" evidence="1">
    <location>
        <begin position="427"/>
        <end position="460"/>
    </location>
</feature>
<organism evidence="2 3">
    <name type="scientific">Sphingomonas cavernae</name>
    <dbReference type="NCBI Taxonomy" id="2320861"/>
    <lineage>
        <taxon>Bacteria</taxon>
        <taxon>Pseudomonadati</taxon>
        <taxon>Pseudomonadota</taxon>
        <taxon>Alphaproteobacteria</taxon>
        <taxon>Sphingomonadales</taxon>
        <taxon>Sphingomonadaceae</taxon>
        <taxon>Sphingomonas</taxon>
    </lineage>
</organism>